<dbReference type="InterPro" id="IPR029063">
    <property type="entry name" value="SAM-dependent_MTases_sf"/>
</dbReference>
<dbReference type="CDD" id="cd02440">
    <property type="entry name" value="AdoMet_MTases"/>
    <property type="match status" value="1"/>
</dbReference>
<evidence type="ECO:0000313" key="3">
    <source>
        <dbReference type="Proteomes" id="UP000463470"/>
    </source>
</evidence>
<dbReference type="SUPFAM" id="SSF53335">
    <property type="entry name" value="S-adenosyl-L-methionine-dependent methyltransferases"/>
    <property type="match status" value="1"/>
</dbReference>
<feature type="domain" description="Methyltransferase" evidence="1">
    <location>
        <begin position="56"/>
        <end position="150"/>
    </location>
</feature>
<sequence length="238" mass="26904">MRGVKSVDASKKKVQTKFDDTAGRYDSQRKQLIPCFDDFYGIAVSIAETEKESPKILDIGAGTGLLASFFMDKYPNAQFTLIDISEKMLDVAKERFCDNPNVTYLVGDYAKYPFSEKFDLVISSLSIHHLTDPEKVALYRTIYELLNEKGIFVNADQVLGSTPYLDNMYVDDWKRKVEASGLSPEAIKAAYERLSLDIFAPLQAQLNWLRQAGFVDGDCVYKYFNFVVLFGRKDSTAA</sequence>
<gene>
    <name evidence="2" type="ORF">GTO91_09925</name>
</gene>
<dbReference type="OrthoDB" id="7365827at2"/>
<dbReference type="GO" id="GO:0008168">
    <property type="term" value="F:methyltransferase activity"/>
    <property type="evidence" value="ECO:0007669"/>
    <property type="project" value="UniProtKB-KW"/>
</dbReference>
<dbReference type="InterPro" id="IPR041698">
    <property type="entry name" value="Methyltransf_25"/>
</dbReference>
<protein>
    <submittedName>
        <fullName evidence="2">Methyltransferase domain-containing protein</fullName>
    </submittedName>
</protein>
<evidence type="ECO:0000313" key="2">
    <source>
        <dbReference type="EMBL" id="MZP30022.1"/>
    </source>
</evidence>
<dbReference type="Gene3D" id="6.10.140.280">
    <property type="match status" value="1"/>
</dbReference>
<dbReference type="Proteomes" id="UP000463470">
    <property type="component" value="Unassembled WGS sequence"/>
</dbReference>
<name>A0A845L0J7_9FIRM</name>
<reference evidence="2 3" key="1">
    <citation type="submission" date="2020-01" db="EMBL/GenBank/DDBJ databases">
        <title>Whole-genome sequence of Heliobacterium undosum DSM 13378.</title>
        <authorList>
            <person name="Kyndt J.A."/>
            <person name="Meyer T.E."/>
        </authorList>
    </citation>
    <scope>NUCLEOTIDE SEQUENCE [LARGE SCALE GENOMIC DNA]</scope>
    <source>
        <strain evidence="2 3">DSM 13378</strain>
    </source>
</reference>
<dbReference type="EMBL" id="WXEY01000009">
    <property type="protein sequence ID" value="MZP30022.1"/>
    <property type="molecule type" value="Genomic_DNA"/>
</dbReference>
<dbReference type="Gene3D" id="3.40.50.150">
    <property type="entry name" value="Vaccinia Virus protein VP39"/>
    <property type="match status" value="1"/>
</dbReference>
<dbReference type="PANTHER" id="PTHR43591:SF110">
    <property type="entry name" value="RHODANESE DOMAIN-CONTAINING PROTEIN"/>
    <property type="match status" value="1"/>
</dbReference>
<organism evidence="2 3">
    <name type="scientific">Heliomicrobium undosum</name>
    <dbReference type="NCBI Taxonomy" id="121734"/>
    <lineage>
        <taxon>Bacteria</taxon>
        <taxon>Bacillati</taxon>
        <taxon>Bacillota</taxon>
        <taxon>Clostridia</taxon>
        <taxon>Eubacteriales</taxon>
        <taxon>Heliobacteriaceae</taxon>
        <taxon>Heliomicrobium</taxon>
    </lineage>
</organism>
<dbReference type="GO" id="GO:0032259">
    <property type="term" value="P:methylation"/>
    <property type="evidence" value="ECO:0007669"/>
    <property type="project" value="UniProtKB-KW"/>
</dbReference>
<keyword evidence="2" id="KW-0489">Methyltransferase</keyword>
<comment type="caution">
    <text evidence="2">The sequence shown here is derived from an EMBL/GenBank/DDBJ whole genome shotgun (WGS) entry which is preliminary data.</text>
</comment>
<dbReference type="Pfam" id="PF13649">
    <property type="entry name" value="Methyltransf_25"/>
    <property type="match status" value="1"/>
</dbReference>
<dbReference type="AlphaFoldDB" id="A0A845L0J7"/>
<proteinExistence type="predicted"/>
<dbReference type="PANTHER" id="PTHR43591">
    <property type="entry name" value="METHYLTRANSFERASE"/>
    <property type="match status" value="1"/>
</dbReference>
<keyword evidence="2" id="KW-0808">Transferase</keyword>
<evidence type="ECO:0000259" key="1">
    <source>
        <dbReference type="Pfam" id="PF13649"/>
    </source>
</evidence>
<accession>A0A845L0J7</accession>
<keyword evidence="3" id="KW-1185">Reference proteome</keyword>